<dbReference type="OrthoDB" id="6694182at2"/>
<protein>
    <submittedName>
        <fullName evidence="1">Uncharacterized protein</fullName>
    </submittedName>
</protein>
<dbReference type="InParanoid" id="A0A2U3N1I5"/>
<name>A0A2U3N1I5_9GAMM</name>
<gene>
    <name evidence="1" type="ORF">KPC_2734</name>
</gene>
<reference evidence="2" key="1">
    <citation type="submission" date="2018-03" db="EMBL/GenBank/DDBJ databases">
        <authorList>
            <person name="Blom J."/>
        </authorList>
    </citation>
    <scope>NUCLEOTIDE SEQUENCE [LARGE SCALE GENOMIC DNA]</scope>
    <source>
        <strain evidence="2">KPC-SM-21</strain>
    </source>
</reference>
<dbReference type="EMBL" id="OOGT01000148">
    <property type="protein sequence ID" value="SPL71556.1"/>
    <property type="molecule type" value="Genomic_DNA"/>
</dbReference>
<proteinExistence type="predicted"/>
<organism evidence="1 2">
    <name type="scientific">Acinetobacter stercoris</name>
    <dbReference type="NCBI Taxonomy" id="2126983"/>
    <lineage>
        <taxon>Bacteria</taxon>
        <taxon>Pseudomonadati</taxon>
        <taxon>Pseudomonadota</taxon>
        <taxon>Gammaproteobacteria</taxon>
        <taxon>Moraxellales</taxon>
        <taxon>Moraxellaceae</taxon>
        <taxon>Acinetobacter</taxon>
    </lineage>
</organism>
<dbReference type="AlphaFoldDB" id="A0A2U3N1I5"/>
<accession>A0A2U3N1I5</accession>
<sequence>MENFTEKLKLRELEIVDENDQPRIRLFVDNGRPAIQLLQEKGAIAGHIEIDKSGYPNIQLLSTPDKTLSLRLEVDSKGMHLKFDHQNGASNYLFLNNAGTSGLVMIDSQSRRRFAATVTAQGEVNIDSGNED</sequence>
<keyword evidence="2" id="KW-1185">Reference proteome</keyword>
<dbReference type="Proteomes" id="UP000245974">
    <property type="component" value="Unassembled WGS sequence"/>
</dbReference>
<dbReference type="RefSeq" id="WP_121974977.1">
    <property type="nucleotide sequence ID" value="NZ_OOGT01000148.1"/>
</dbReference>
<evidence type="ECO:0000313" key="1">
    <source>
        <dbReference type="EMBL" id="SPL71556.1"/>
    </source>
</evidence>
<evidence type="ECO:0000313" key="2">
    <source>
        <dbReference type="Proteomes" id="UP000245974"/>
    </source>
</evidence>